<dbReference type="RefSeq" id="XP_062636898.1">
    <property type="nucleotide sequence ID" value="XM_062783836.1"/>
</dbReference>
<dbReference type="GO" id="GO:0043332">
    <property type="term" value="C:mating projection tip"/>
    <property type="evidence" value="ECO:0007669"/>
    <property type="project" value="TreeGrafter"/>
</dbReference>
<dbReference type="GO" id="GO:0006897">
    <property type="term" value="P:endocytosis"/>
    <property type="evidence" value="ECO:0007669"/>
    <property type="project" value="InterPro"/>
</dbReference>
<dbReference type="SUPFAM" id="SSF50044">
    <property type="entry name" value="SH3-domain"/>
    <property type="match status" value="1"/>
</dbReference>
<dbReference type="Pfam" id="PF03114">
    <property type="entry name" value="BAR"/>
    <property type="match status" value="1"/>
</dbReference>
<feature type="domain" description="SH3" evidence="5">
    <location>
        <begin position="439"/>
        <end position="498"/>
    </location>
</feature>
<evidence type="ECO:0000256" key="4">
    <source>
        <dbReference type="SAM" id="MobiDB-lite"/>
    </source>
</evidence>
<comment type="caution">
    <text evidence="7">The sequence shown here is derived from an EMBL/GenBank/DDBJ whole genome shotgun (WGS) entry which is preliminary data.</text>
</comment>
<keyword evidence="1 2" id="KW-0728">SH3 domain</keyword>
<dbReference type="SMART" id="SM00326">
    <property type="entry name" value="SH3"/>
    <property type="match status" value="1"/>
</dbReference>
<dbReference type="InterPro" id="IPR027267">
    <property type="entry name" value="AH/BAR_dom_sf"/>
</dbReference>
<dbReference type="Pfam" id="PF14604">
    <property type="entry name" value="SH3_9"/>
    <property type="match status" value="1"/>
</dbReference>
<dbReference type="GO" id="GO:0051666">
    <property type="term" value="P:actin cortical patch localization"/>
    <property type="evidence" value="ECO:0007669"/>
    <property type="project" value="InterPro"/>
</dbReference>
<dbReference type="Proteomes" id="UP001302676">
    <property type="component" value="Unassembled WGS sequence"/>
</dbReference>
<dbReference type="EMBL" id="MU853585">
    <property type="protein sequence ID" value="KAK4143527.1"/>
    <property type="molecule type" value="Genomic_DNA"/>
</dbReference>
<dbReference type="PROSITE" id="PS50002">
    <property type="entry name" value="SH3"/>
    <property type="match status" value="1"/>
</dbReference>
<dbReference type="PANTHER" id="PTHR47174:SF2">
    <property type="entry name" value="SH3 DOMAIN SIGNALLING PROTEIN (AFU_ORTHOLOGUE AFUA_5G07670)"/>
    <property type="match status" value="1"/>
</dbReference>
<feature type="region of interest" description="Disordered" evidence="4">
    <location>
        <begin position="276"/>
        <end position="340"/>
    </location>
</feature>
<evidence type="ECO:0000256" key="3">
    <source>
        <dbReference type="SAM" id="Coils"/>
    </source>
</evidence>
<feature type="compositionally biased region" description="Polar residues" evidence="4">
    <location>
        <begin position="276"/>
        <end position="286"/>
    </location>
</feature>
<reference evidence="7" key="1">
    <citation type="journal article" date="2023" name="Mol. Phylogenet. Evol.">
        <title>Genome-scale phylogeny and comparative genomics of the fungal order Sordariales.</title>
        <authorList>
            <person name="Hensen N."/>
            <person name="Bonometti L."/>
            <person name="Westerberg I."/>
            <person name="Brannstrom I.O."/>
            <person name="Guillou S."/>
            <person name="Cros-Aarteil S."/>
            <person name="Calhoun S."/>
            <person name="Haridas S."/>
            <person name="Kuo A."/>
            <person name="Mondo S."/>
            <person name="Pangilinan J."/>
            <person name="Riley R."/>
            <person name="LaButti K."/>
            <person name="Andreopoulos B."/>
            <person name="Lipzen A."/>
            <person name="Chen C."/>
            <person name="Yan M."/>
            <person name="Daum C."/>
            <person name="Ng V."/>
            <person name="Clum A."/>
            <person name="Steindorff A."/>
            <person name="Ohm R.A."/>
            <person name="Martin F."/>
            <person name="Silar P."/>
            <person name="Natvig D.O."/>
            <person name="Lalanne C."/>
            <person name="Gautier V."/>
            <person name="Ament-Velasquez S.L."/>
            <person name="Kruys A."/>
            <person name="Hutchinson M.I."/>
            <person name="Powell A.J."/>
            <person name="Barry K."/>
            <person name="Miller A.N."/>
            <person name="Grigoriev I.V."/>
            <person name="Debuchy R."/>
            <person name="Gladieux P."/>
            <person name="Hiltunen Thoren M."/>
            <person name="Johannesson H."/>
        </authorList>
    </citation>
    <scope>NUCLEOTIDE SEQUENCE</scope>
    <source>
        <strain evidence="7">CBS 141.50</strain>
    </source>
</reference>
<dbReference type="CDD" id="cd07599">
    <property type="entry name" value="BAR_Rvs167p"/>
    <property type="match status" value="1"/>
</dbReference>
<dbReference type="PANTHER" id="PTHR47174">
    <property type="entry name" value="BRIDGING INTEGRATOR 3"/>
    <property type="match status" value="1"/>
</dbReference>
<dbReference type="PROSITE" id="PS51021">
    <property type="entry name" value="BAR"/>
    <property type="match status" value="1"/>
</dbReference>
<dbReference type="GO" id="GO:0030479">
    <property type="term" value="C:actin cortical patch"/>
    <property type="evidence" value="ECO:0007669"/>
    <property type="project" value="TreeGrafter"/>
</dbReference>
<feature type="coiled-coil region" evidence="3">
    <location>
        <begin position="132"/>
        <end position="183"/>
    </location>
</feature>
<dbReference type="GO" id="GO:0097320">
    <property type="term" value="P:plasma membrane tubulation"/>
    <property type="evidence" value="ECO:0007669"/>
    <property type="project" value="TreeGrafter"/>
</dbReference>
<dbReference type="FunFam" id="2.30.30.40:FF:000100">
    <property type="entry name" value="SH3 domain-containing YSC84-like protein 1"/>
    <property type="match status" value="1"/>
</dbReference>
<dbReference type="InterPro" id="IPR004148">
    <property type="entry name" value="BAR_dom"/>
</dbReference>
<evidence type="ECO:0000256" key="1">
    <source>
        <dbReference type="ARBA" id="ARBA00022443"/>
    </source>
</evidence>
<feature type="compositionally biased region" description="Low complexity" evidence="4">
    <location>
        <begin position="368"/>
        <end position="384"/>
    </location>
</feature>
<proteinExistence type="predicted"/>
<feature type="domain" description="BAR" evidence="6">
    <location>
        <begin position="7"/>
        <end position="241"/>
    </location>
</feature>
<organism evidence="7 8">
    <name type="scientific">Dichotomopilus funicola</name>
    <dbReference type="NCBI Taxonomy" id="1934379"/>
    <lineage>
        <taxon>Eukaryota</taxon>
        <taxon>Fungi</taxon>
        <taxon>Dikarya</taxon>
        <taxon>Ascomycota</taxon>
        <taxon>Pezizomycotina</taxon>
        <taxon>Sordariomycetes</taxon>
        <taxon>Sordariomycetidae</taxon>
        <taxon>Sordariales</taxon>
        <taxon>Chaetomiaceae</taxon>
        <taxon>Dichotomopilus</taxon>
    </lineage>
</organism>
<dbReference type="PRINTS" id="PR00452">
    <property type="entry name" value="SH3DOMAIN"/>
</dbReference>
<evidence type="ECO:0000259" key="6">
    <source>
        <dbReference type="PROSITE" id="PS51021"/>
    </source>
</evidence>
<dbReference type="GO" id="GO:1990528">
    <property type="term" value="C:Rvs161p-Rvs167p complex"/>
    <property type="evidence" value="ECO:0007669"/>
    <property type="project" value="TreeGrafter"/>
</dbReference>
<dbReference type="SUPFAM" id="SSF103657">
    <property type="entry name" value="BAR/IMD domain-like"/>
    <property type="match status" value="1"/>
</dbReference>
<feature type="region of interest" description="Disordered" evidence="4">
    <location>
        <begin position="357"/>
        <end position="384"/>
    </location>
</feature>
<evidence type="ECO:0008006" key="9">
    <source>
        <dbReference type="Google" id="ProtNLM"/>
    </source>
</evidence>
<dbReference type="InterPro" id="IPR046982">
    <property type="entry name" value="BIN3/RVS161-like"/>
</dbReference>
<dbReference type="GO" id="GO:0008289">
    <property type="term" value="F:lipid binding"/>
    <property type="evidence" value="ECO:0007669"/>
    <property type="project" value="TreeGrafter"/>
</dbReference>
<name>A0AAN6ZM47_9PEZI</name>
<reference evidence="7" key="2">
    <citation type="submission" date="2023-05" db="EMBL/GenBank/DDBJ databases">
        <authorList>
            <consortium name="Lawrence Berkeley National Laboratory"/>
            <person name="Steindorff A."/>
            <person name="Hensen N."/>
            <person name="Bonometti L."/>
            <person name="Westerberg I."/>
            <person name="Brannstrom I.O."/>
            <person name="Guillou S."/>
            <person name="Cros-Aarteil S."/>
            <person name="Calhoun S."/>
            <person name="Haridas S."/>
            <person name="Kuo A."/>
            <person name="Mondo S."/>
            <person name="Pangilinan J."/>
            <person name="Riley R."/>
            <person name="Labutti K."/>
            <person name="Andreopoulos B."/>
            <person name="Lipzen A."/>
            <person name="Chen C."/>
            <person name="Yanf M."/>
            <person name="Daum C."/>
            <person name="Ng V."/>
            <person name="Clum A."/>
            <person name="Ohm R."/>
            <person name="Martin F."/>
            <person name="Silar P."/>
            <person name="Natvig D."/>
            <person name="Lalanne C."/>
            <person name="Gautier V."/>
            <person name="Ament-Velasquez S.L."/>
            <person name="Kruys A."/>
            <person name="Hutchinson M.I."/>
            <person name="Powell A.J."/>
            <person name="Barry K."/>
            <person name="Miller A.N."/>
            <person name="Grigoriev I.V."/>
            <person name="Debuchy R."/>
            <person name="Gladieux P."/>
            <person name="Thoren M.H."/>
            <person name="Johannesson H."/>
        </authorList>
    </citation>
    <scope>NUCLEOTIDE SEQUENCE</scope>
    <source>
        <strain evidence="7">CBS 141.50</strain>
    </source>
</reference>
<dbReference type="Gene3D" id="2.30.30.40">
    <property type="entry name" value="SH3 Domains"/>
    <property type="match status" value="1"/>
</dbReference>
<sequence length="498" mass="53912">MQSMQRQFGKLMSKGPGENAKVAVLLNDYEDADNVLAKVIDNARMWRDSWAALTSTQLQIVTEYEGLYDPIAGASDGQSRHAVPTPELQLERTFKLKEAYAELNTELSGEMGLIEEHILKPATDARASIAPIRKTIKKRENKRLDYEKAQDKALKLQRKPGRNAKDEAALAKANAELSRAGEEFGIADEHLKGTLPPIIAAAFSLIPPLVSNLVMIQNRLLGLYYTTLHGYCEEYGFPSPAPPMDDVIATWNNAFSPIRGQIETISFITRGKAINQPVTTSNGFPPNTTPPALTGPRRSATALISGPQARTLRVPSMPLERTRTPSPSSSDRRPDYMGNATDFTTATILGGAAVSRSANSTPGAYHYQQQQQQQRPDYFTSPSPSAIAAAAAAATSPAFSSRASTPGTANGMPSSAIAAAALGKKKPPPPPPKRVGLSKPEEWVVARYAFSSQGSGDLSFQEGDRIKVMKKTETDQDWWVGELGGVQGNFPANYCQPL</sequence>
<dbReference type="Gene3D" id="1.20.1270.60">
    <property type="entry name" value="Arfaptin homology (AH) domain/BAR domain"/>
    <property type="match status" value="1"/>
</dbReference>
<evidence type="ECO:0000259" key="5">
    <source>
        <dbReference type="PROSITE" id="PS50002"/>
    </source>
</evidence>
<gene>
    <name evidence="7" type="ORF">C8A04DRAFT_37327</name>
</gene>
<evidence type="ECO:0000313" key="7">
    <source>
        <dbReference type="EMBL" id="KAK4143527.1"/>
    </source>
</evidence>
<evidence type="ECO:0000313" key="8">
    <source>
        <dbReference type="Proteomes" id="UP001302676"/>
    </source>
</evidence>
<dbReference type="GeneID" id="87820449"/>
<dbReference type="AlphaFoldDB" id="A0AAN6ZM47"/>
<protein>
    <recommendedName>
        <fullName evidence="9">SH3 domain-containing protein</fullName>
    </recommendedName>
</protein>
<dbReference type="InterPro" id="IPR036028">
    <property type="entry name" value="SH3-like_dom_sf"/>
</dbReference>
<accession>A0AAN6ZM47</accession>
<keyword evidence="8" id="KW-1185">Reference proteome</keyword>
<keyword evidence="3" id="KW-0175">Coiled coil</keyword>
<dbReference type="InterPro" id="IPR001452">
    <property type="entry name" value="SH3_domain"/>
</dbReference>
<evidence type="ECO:0000256" key="2">
    <source>
        <dbReference type="PROSITE-ProRule" id="PRU00192"/>
    </source>
</evidence>
<dbReference type="GO" id="GO:0031097">
    <property type="term" value="C:medial cortex"/>
    <property type="evidence" value="ECO:0007669"/>
    <property type="project" value="TreeGrafter"/>
</dbReference>